<gene>
    <name evidence="1" type="ORF">I41_52030</name>
</gene>
<dbReference type="GO" id="GO:1990351">
    <property type="term" value="C:transporter complex"/>
    <property type="evidence" value="ECO:0007669"/>
    <property type="project" value="TreeGrafter"/>
</dbReference>
<dbReference type="Proteomes" id="UP000317909">
    <property type="component" value="Chromosome"/>
</dbReference>
<name>A0A517U5Q5_9BACT</name>
<sequence>MAATLLPFHGKVSQAHADDIQVATANSHEPITIAADACTRWQEGVYDVWHLRGNCYLNQGLTYARGAEAVLWIDARNAQNGPTKVIAYFESEQGGHVAVDFRRTDVKANEDGLLGQQRSPNWFQRMETSAALRWNVPPALGTTEARPAIYERGLAQFNPERRRQLMLAQYTEFVPNVVENGVQALPPGMVKYEIFGRSDADPNITLDRNQGIAIANGGIRVVIDGLSVAGLPAAFGPLGQIDISTDRAVVWSAPGMGVAGGVQSKDAPLEIYMEGNIEFRQGDRIIYADRMFYDVRRQIGVILNAELLTPLPQMGDFQYPGLVRLKADAIRQLDESHFSATNALVTTSRLEEPAYDLSSEQISFTDVQQPGVDPITGIPIAGPDGSMAVAHQQLATAESNVIHLRGVPVFYWPRFATNLQDPSFIIDRIRVGNDNVFGTQAMIDWDLYELLGVKNAPQGTSWNLSTDYLSKRGFGYGTNYQWDRNEIFGFVGPSTGLLDFWAIQDHGHDNLGLGRRDITPEKDYRFRLLGQHRQRLESGWEITAESGWVSDTTFLNQYYEREWDELRSPRTGLRARRFNNNRELMLEANAQVNNFWSETESLPRGDHFWLGESLLDDRLTWFEHSQASYSKYNVGTVPTEPTLQSQWVQLPWEANVGGEKLVTRQEIDAPFQLGAVKVVPFALGELARWGEALDGEPLDRAYVNTGVRASLPMWATYDDVRDPLFNLNGLAHKVVFDAEFTYADANANYEELPMYDFIDDTSIIEMLRRLQSGALPPTITGEKFDPRNYLFRTGIQGWVTAPSAEIVDDLMAFRMGMRHRLQTKRGPAGNQHIVDWLTFDMNATLFPDPNRDNFGQEVGLIDYDLRWNIGDRFSIVSDGFADTFGDGLKTVSGGVVLNRPTRGNAYLGVRSINGPITSNVVMGSYSYRLSEKWLTTASAAYDFDSGGDIGETMSVTRIGESMLLTVGFNVDHSKNSVGVNFMLEPRFLPNLRITKTTGIDIPPAGAMGLE</sequence>
<proteinExistence type="predicted"/>
<dbReference type="KEGG" id="llh:I41_52030"/>
<evidence type="ECO:0008006" key="3">
    <source>
        <dbReference type="Google" id="ProtNLM"/>
    </source>
</evidence>
<evidence type="ECO:0000313" key="2">
    <source>
        <dbReference type="Proteomes" id="UP000317909"/>
    </source>
</evidence>
<dbReference type="PANTHER" id="PTHR30189:SF1">
    <property type="entry name" value="LPS-ASSEMBLY PROTEIN LPTD"/>
    <property type="match status" value="1"/>
</dbReference>
<dbReference type="InterPro" id="IPR050218">
    <property type="entry name" value="LptD"/>
</dbReference>
<accession>A0A517U5Q5</accession>
<keyword evidence="2" id="KW-1185">Reference proteome</keyword>
<protein>
    <recommendedName>
        <fullName evidence="3">LPS-assembly protein LptD</fullName>
    </recommendedName>
</protein>
<organism evidence="1 2">
    <name type="scientific">Lacipirellula limnantheis</name>
    <dbReference type="NCBI Taxonomy" id="2528024"/>
    <lineage>
        <taxon>Bacteria</taxon>
        <taxon>Pseudomonadati</taxon>
        <taxon>Planctomycetota</taxon>
        <taxon>Planctomycetia</taxon>
        <taxon>Pirellulales</taxon>
        <taxon>Lacipirellulaceae</taxon>
        <taxon>Lacipirellula</taxon>
    </lineage>
</organism>
<evidence type="ECO:0000313" key="1">
    <source>
        <dbReference type="EMBL" id="QDT75958.1"/>
    </source>
</evidence>
<dbReference type="PANTHER" id="PTHR30189">
    <property type="entry name" value="LPS-ASSEMBLY PROTEIN"/>
    <property type="match status" value="1"/>
</dbReference>
<dbReference type="EMBL" id="CP036339">
    <property type="protein sequence ID" value="QDT75958.1"/>
    <property type="molecule type" value="Genomic_DNA"/>
</dbReference>
<reference evidence="1 2" key="1">
    <citation type="submission" date="2019-02" db="EMBL/GenBank/DDBJ databases">
        <title>Deep-cultivation of Planctomycetes and their phenomic and genomic characterization uncovers novel biology.</title>
        <authorList>
            <person name="Wiegand S."/>
            <person name="Jogler M."/>
            <person name="Boedeker C."/>
            <person name="Pinto D."/>
            <person name="Vollmers J."/>
            <person name="Rivas-Marin E."/>
            <person name="Kohn T."/>
            <person name="Peeters S.H."/>
            <person name="Heuer A."/>
            <person name="Rast P."/>
            <person name="Oberbeckmann S."/>
            <person name="Bunk B."/>
            <person name="Jeske O."/>
            <person name="Meyerdierks A."/>
            <person name="Storesund J.E."/>
            <person name="Kallscheuer N."/>
            <person name="Luecker S."/>
            <person name="Lage O.M."/>
            <person name="Pohl T."/>
            <person name="Merkel B.J."/>
            <person name="Hornburger P."/>
            <person name="Mueller R.-W."/>
            <person name="Bruemmer F."/>
            <person name="Labrenz M."/>
            <person name="Spormann A.M."/>
            <person name="Op den Camp H."/>
            <person name="Overmann J."/>
            <person name="Amann R."/>
            <person name="Jetten M.S.M."/>
            <person name="Mascher T."/>
            <person name="Medema M.H."/>
            <person name="Devos D.P."/>
            <person name="Kaster A.-K."/>
            <person name="Ovreas L."/>
            <person name="Rohde M."/>
            <person name="Galperin M.Y."/>
            <person name="Jogler C."/>
        </authorList>
    </citation>
    <scope>NUCLEOTIDE SEQUENCE [LARGE SCALE GENOMIC DNA]</scope>
    <source>
        <strain evidence="1 2">I41</strain>
    </source>
</reference>
<dbReference type="AlphaFoldDB" id="A0A517U5Q5"/>
<dbReference type="GO" id="GO:0009279">
    <property type="term" value="C:cell outer membrane"/>
    <property type="evidence" value="ECO:0007669"/>
    <property type="project" value="TreeGrafter"/>
</dbReference>